<dbReference type="SFLD" id="SFLDG01137">
    <property type="entry name" value="C1.6.1:_Phosphoserine_Phosphat"/>
    <property type="match status" value="1"/>
</dbReference>
<dbReference type="PANTHER" id="PTHR43344">
    <property type="entry name" value="PHOSPHOSERINE PHOSPHATASE"/>
    <property type="match status" value="1"/>
</dbReference>
<dbReference type="NCBIfam" id="TIGR00338">
    <property type="entry name" value="serB"/>
    <property type="match status" value="1"/>
</dbReference>
<evidence type="ECO:0000256" key="1">
    <source>
        <dbReference type="ARBA" id="ARBA00001946"/>
    </source>
</evidence>
<evidence type="ECO:0000313" key="14">
    <source>
        <dbReference type="EMBL" id="MFD2097881.1"/>
    </source>
</evidence>
<dbReference type="RefSeq" id="WP_345340018.1">
    <property type="nucleotide sequence ID" value="NZ_BAABLI010000013.1"/>
</dbReference>
<dbReference type="SFLD" id="SFLDG01136">
    <property type="entry name" value="C1.6:_Phosphoserine_Phosphatas"/>
    <property type="match status" value="1"/>
</dbReference>
<evidence type="ECO:0000256" key="2">
    <source>
        <dbReference type="ARBA" id="ARBA00005135"/>
    </source>
</evidence>
<dbReference type="EMBL" id="JBHUHT010000030">
    <property type="protein sequence ID" value="MFD2097881.1"/>
    <property type="molecule type" value="Genomic_DNA"/>
</dbReference>
<comment type="pathway">
    <text evidence="2">Amino-acid biosynthesis; L-serine biosynthesis; L-serine from 3-phospho-D-glycerate: step 3/3.</text>
</comment>
<evidence type="ECO:0000256" key="6">
    <source>
        <dbReference type="ARBA" id="ARBA00022605"/>
    </source>
</evidence>
<dbReference type="NCBIfam" id="TIGR01488">
    <property type="entry name" value="HAD-SF-IB"/>
    <property type="match status" value="1"/>
</dbReference>
<dbReference type="Proteomes" id="UP001597380">
    <property type="component" value="Unassembled WGS sequence"/>
</dbReference>
<dbReference type="SUPFAM" id="SSF56784">
    <property type="entry name" value="HAD-like"/>
    <property type="match status" value="1"/>
</dbReference>
<dbReference type="SFLD" id="SFLDS00003">
    <property type="entry name" value="Haloacid_Dehalogenase"/>
    <property type="match status" value="1"/>
</dbReference>
<protein>
    <recommendedName>
        <fullName evidence="5">Phosphoserine phosphatase</fullName>
        <ecNumber evidence="4">3.1.3.3</ecNumber>
    </recommendedName>
    <alternativeName>
        <fullName evidence="11">O-phosphoserine phosphohydrolase</fullName>
    </alternativeName>
</protein>
<evidence type="ECO:0000256" key="7">
    <source>
        <dbReference type="ARBA" id="ARBA00022723"/>
    </source>
</evidence>
<dbReference type="InterPro" id="IPR023214">
    <property type="entry name" value="HAD_sf"/>
</dbReference>
<evidence type="ECO:0000256" key="4">
    <source>
        <dbReference type="ARBA" id="ARBA00012640"/>
    </source>
</evidence>
<dbReference type="EC" id="3.1.3.3" evidence="4"/>
<evidence type="ECO:0000256" key="5">
    <source>
        <dbReference type="ARBA" id="ARBA00015196"/>
    </source>
</evidence>
<dbReference type="SFLD" id="SFLDF00029">
    <property type="entry name" value="phosphoserine_phosphatase"/>
    <property type="match status" value="1"/>
</dbReference>
<dbReference type="InterPro" id="IPR050582">
    <property type="entry name" value="HAD-like_SerB"/>
</dbReference>
<proteinExistence type="inferred from homology"/>
<evidence type="ECO:0000256" key="12">
    <source>
        <dbReference type="ARBA" id="ARBA00048138"/>
    </source>
</evidence>
<dbReference type="PANTHER" id="PTHR43344:SF2">
    <property type="entry name" value="PHOSPHOSERINE PHOSPHATASE"/>
    <property type="match status" value="1"/>
</dbReference>
<evidence type="ECO:0000256" key="3">
    <source>
        <dbReference type="ARBA" id="ARBA00009184"/>
    </source>
</evidence>
<dbReference type="Gene3D" id="3.40.50.1000">
    <property type="entry name" value="HAD superfamily/HAD-like"/>
    <property type="match status" value="1"/>
</dbReference>
<evidence type="ECO:0000313" key="15">
    <source>
        <dbReference type="Proteomes" id="UP001597380"/>
    </source>
</evidence>
<dbReference type="InterPro" id="IPR036412">
    <property type="entry name" value="HAD-like_sf"/>
</dbReference>
<reference evidence="15" key="1">
    <citation type="journal article" date="2019" name="Int. J. Syst. Evol. Microbiol.">
        <title>The Global Catalogue of Microorganisms (GCM) 10K type strain sequencing project: providing services to taxonomists for standard genome sequencing and annotation.</title>
        <authorList>
            <consortium name="The Broad Institute Genomics Platform"/>
            <consortium name="The Broad Institute Genome Sequencing Center for Infectious Disease"/>
            <person name="Wu L."/>
            <person name="Ma J."/>
        </authorList>
    </citation>
    <scope>NUCLEOTIDE SEQUENCE [LARGE SCALE GENOMIC DNA]</scope>
    <source>
        <strain evidence="15">CGMCC 1.10992</strain>
    </source>
</reference>
<evidence type="ECO:0000256" key="9">
    <source>
        <dbReference type="ARBA" id="ARBA00022842"/>
    </source>
</evidence>
<organism evidence="14 15">
    <name type="scientific">Corallincola platygyrae</name>
    <dbReference type="NCBI Taxonomy" id="1193278"/>
    <lineage>
        <taxon>Bacteria</taxon>
        <taxon>Pseudomonadati</taxon>
        <taxon>Pseudomonadota</taxon>
        <taxon>Gammaproteobacteria</taxon>
        <taxon>Alteromonadales</taxon>
        <taxon>Psychromonadaceae</taxon>
        <taxon>Corallincola</taxon>
    </lineage>
</organism>
<keyword evidence="15" id="KW-1185">Reference proteome</keyword>
<evidence type="ECO:0000256" key="10">
    <source>
        <dbReference type="ARBA" id="ARBA00023299"/>
    </source>
</evidence>
<dbReference type="Pfam" id="PF00702">
    <property type="entry name" value="Hydrolase"/>
    <property type="match status" value="1"/>
</dbReference>
<keyword evidence="7" id="KW-0479">Metal-binding</keyword>
<comment type="caution">
    <text evidence="14">The sequence shown here is derived from an EMBL/GenBank/DDBJ whole genome shotgun (WGS) entry which is preliminary data.</text>
</comment>
<keyword evidence="6" id="KW-0028">Amino-acid biosynthesis</keyword>
<dbReference type="InterPro" id="IPR004469">
    <property type="entry name" value="PSP"/>
</dbReference>
<keyword evidence="8 14" id="KW-0378">Hydrolase</keyword>
<name>A0ABW4XQR8_9GAMM</name>
<gene>
    <name evidence="14" type="primary">serB</name>
    <name evidence="14" type="ORF">ACFSJ3_17985</name>
</gene>
<evidence type="ECO:0000256" key="8">
    <source>
        <dbReference type="ARBA" id="ARBA00022801"/>
    </source>
</evidence>
<comment type="cofactor">
    <cofactor evidence="1">
        <name>Mg(2+)</name>
        <dbReference type="ChEBI" id="CHEBI:18420"/>
    </cofactor>
</comment>
<comment type="similarity">
    <text evidence="3">Belongs to the HAD-like hydrolase superfamily. SerB family.</text>
</comment>
<evidence type="ECO:0000256" key="13">
    <source>
        <dbReference type="ARBA" id="ARBA00048523"/>
    </source>
</evidence>
<keyword evidence="10" id="KW-0718">Serine biosynthesis</keyword>
<evidence type="ECO:0000256" key="11">
    <source>
        <dbReference type="ARBA" id="ARBA00031693"/>
    </source>
</evidence>
<comment type="catalytic activity">
    <reaction evidence="12">
        <text>O-phospho-L-serine + H2O = L-serine + phosphate</text>
        <dbReference type="Rhea" id="RHEA:21208"/>
        <dbReference type="ChEBI" id="CHEBI:15377"/>
        <dbReference type="ChEBI" id="CHEBI:33384"/>
        <dbReference type="ChEBI" id="CHEBI:43474"/>
        <dbReference type="ChEBI" id="CHEBI:57524"/>
        <dbReference type="EC" id="3.1.3.3"/>
    </reaction>
</comment>
<comment type="catalytic activity">
    <reaction evidence="13">
        <text>O-phospho-D-serine + H2O = D-serine + phosphate</text>
        <dbReference type="Rhea" id="RHEA:24873"/>
        <dbReference type="ChEBI" id="CHEBI:15377"/>
        <dbReference type="ChEBI" id="CHEBI:35247"/>
        <dbReference type="ChEBI" id="CHEBI:43474"/>
        <dbReference type="ChEBI" id="CHEBI:58680"/>
        <dbReference type="EC" id="3.1.3.3"/>
    </reaction>
</comment>
<dbReference type="CDD" id="cd07500">
    <property type="entry name" value="HAD_PSP"/>
    <property type="match status" value="1"/>
</dbReference>
<dbReference type="GO" id="GO:0016787">
    <property type="term" value="F:hydrolase activity"/>
    <property type="evidence" value="ECO:0007669"/>
    <property type="project" value="UniProtKB-KW"/>
</dbReference>
<accession>A0ABW4XQR8</accession>
<keyword evidence="9" id="KW-0460">Magnesium</keyword>
<sequence length="373" mass="39460">MKLVTFSLVPAALAWESREALGKLLNELRQGQSMLQDVALTDDGATLGIATETMDKLTKALEAYPVAEKEQVTHIPRLGSRLVVWGEGLHLKGLSLVLDFLKQHDIPVNGIRKIDALEDADALGAVVVDLANAEYPDRATLATVGQSLGLDLNLLSQSAPVIDQPGLLLMDMDSTAIQIECIDEIAKLAGVGEQVAEVTELAMQGKLDFAESLRGRVATLEGSSESILADVAGSIPLTPGLEPLLKVLKDKGWKAAIVSGGFTYFTGKLERELGLDFTRANNLEIVDGTLTGKVQGDIVDAKVKAVTLNELQAKFGIADSQTVAAGDGANDLLMMDEAAMGVAFYAKPVVQAKAATGINYGGLEGVYYLLASD</sequence>